<dbReference type="Proteomes" id="UP001497623">
    <property type="component" value="Unassembled WGS sequence"/>
</dbReference>
<comment type="caution">
    <text evidence="7">The sequence shown here is derived from an EMBL/GenBank/DDBJ whole genome shotgun (WGS) entry which is preliminary data.</text>
</comment>
<evidence type="ECO:0000313" key="8">
    <source>
        <dbReference type="Proteomes" id="UP001497623"/>
    </source>
</evidence>
<gene>
    <name evidence="7" type="ORF">MNOR_LOCUS23934</name>
</gene>
<keyword evidence="2" id="KW-1015">Disulfide bond</keyword>
<dbReference type="InterPro" id="IPR036179">
    <property type="entry name" value="Ig-like_dom_sf"/>
</dbReference>
<dbReference type="Pfam" id="PF13927">
    <property type="entry name" value="Ig_3"/>
    <property type="match status" value="1"/>
</dbReference>
<dbReference type="GO" id="GO:0098609">
    <property type="term" value="P:cell-cell adhesion"/>
    <property type="evidence" value="ECO:0007669"/>
    <property type="project" value="TreeGrafter"/>
</dbReference>
<protein>
    <submittedName>
        <fullName evidence="7">Uncharacterized protein</fullName>
    </submittedName>
</protein>
<keyword evidence="3" id="KW-0393">Immunoglobulin domain</keyword>
<sequence length="828" mass="93650">MSSPQPYKINFIYVQITLKRIQMYKTPYSYIFSFYGKISQMFKEMVQRGHLIWFSNESQENVIACKLGGQCFWGKIGEREEVVKTVVAMVLVKSLAGAGIPLWSILEGGDSDIDINSYKKLQKLRNGLFNEAITRAANPRAHKLVISTSKILQELNTYLSCNILLVPWASINYLAGPLGRDSRSYINNRQTFMLHIHKVDFLGSYELPLKTISGKSNLKSRLMIFEIISKFKTGYNVFPQPLINTKTTGFEKKIIDDTSFLLIILHHLVYRYILNIVQIYHSSHLNCMQDEEQRFSMHSITNWSLLVENLCSSSCIQFECIDRDRNNISLGKSDVSNDTVLDVMKPPKITRTPQRISTHLAKTTRLNCLTRGHPQPQITWYKQGLLVNLTVDFHQRQDGQLINTFPMPSDSGLYQCLARNDAGYDTHWAYLSVESPGNLPDPPTQLSISDITPYGVVVTWSPVPPKPGQSPVIGYSLKYNALGNVGMSIFELSASTNVTLDNLLPNTEYVVRIHSFSTYLSEPSQQLQFRTPDAVPSTAPSFDLKTTSNSSIMVHWEELPKDKANGEIVGHNIYCWRKRRQPILINYVPVSEDFFEIKDLRPGKKYHLLVLAGTSAGFPDPEDFEDSWATFQLPKKFNILNVSTTQAPENTTSEILSSKAAMNEDEGNQIKRYEVSICHSASTLELNETSDLEIPILSDISINMLNDSDGTLSNEIQSRVFNAKEVLKAVQTKITVLQTHLDGLMALHVDAEFEFRRAQDKLNDAKAALRSASRRLSQTLTKVSNAETLLHIAKAEMNTAELKINMAEAEFNDTAENELLRLEYPRNS</sequence>
<dbReference type="SUPFAM" id="SSF48726">
    <property type="entry name" value="Immunoglobulin"/>
    <property type="match status" value="1"/>
</dbReference>
<proteinExistence type="predicted"/>
<dbReference type="InterPro" id="IPR036116">
    <property type="entry name" value="FN3_sf"/>
</dbReference>
<dbReference type="InterPro" id="IPR013783">
    <property type="entry name" value="Ig-like_fold"/>
</dbReference>
<dbReference type="InterPro" id="IPR003961">
    <property type="entry name" value="FN3_dom"/>
</dbReference>
<dbReference type="Gene3D" id="2.60.40.10">
    <property type="entry name" value="Immunoglobulins"/>
    <property type="match status" value="3"/>
</dbReference>
<dbReference type="PROSITE" id="PS50835">
    <property type="entry name" value="IG_LIKE"/>
    <property type="match status" value="1"/>
</dbReference>
<name>A0AAV2RDJ9_MEGNR</name>
<evidence type="ECO:0000256" key="3">
    <source>
        <dbReference type="ARBA" id="ARBA00023319"/>
    </source>
</evidence>
<dbReference type="CDD" id="cd00063">
    <property type="entry name" value="FN3"/>
    <property type="match status" value="2"/>
</dbReference>
<dbReference type="SUPFAM" id="SSF49265">
    <property type="entry name" value="Fibronectin type III"/>
    <property type="match status" value="1"/>
</dbReference>
<accession>A0AAV2RDJ9</accession>
<evidence type="ECO:0000313" key="7">
    <source>
        <dbReference type="EMBL" id="CAL4123268.1"/>
    </source>
</evidence>
<feature type="domain" description="Fibronectin type-III" evidence="6">
    <location>
        <begin position="442"/>
        <end position="534"/>
    </location>
</feature>
<dbReference type="PROSITE" id="PS50853">
    <property type="entry name" value="FN3"/>
    <property type="match status" value="2"/>
</dbReference>
<dbReference type="PANTHER" id="PTHR44170">
    <property type="entry name" value="PROTEIN SIDEKICK"/>
    <property type="match status" value="1"/>
</dbReference>
<dbReference type="AlphaFoldDB" id="A0AAV2RDJ9"/>
<evidence type="ECO:0000256" key="1">
    <source>
        <dbReference type="ARBA" id="ARBA00022737"/>
    </source>
</evidence>
<dbReference type="SMART" id="SM00408">
    <property type="entry name" value="IGc2"/>
    <property type="match status" value="1"/>
</dbReference>
<dbReference type="EMBL" id="CAXKWB010021560">
    <property type="protein sequence ID" value="CAL4123268.1"/>
    <property type="molecule type" value="Genomic_DNA"/>
</dbReference>
<dbReference type="Pfam" id="PF00041">
    <property type="entry name" value="fn3"/>
    <property type="match status" value="2"/>
</dbReference>
<dbReference type="PANTHER" id="PTHR44170:SF56">
    <property type="entry name" value="FIBRONECTIN TYPE-III DOMAIN-CONTAINING PROTEIN"/>
    <property type="match status" value="1"/>
</dbReference>
<feature type="non-terminal residue" evidence="7">
    <location>
        <position position="828"/>
    </location>
</feature>
<feature type="domain" description="Fibronectin type-III" evidence="6">
    <location>
        <begin position="536"/>
        <end position="634"/>
    </location>
</feature>
<feature type="domain" description="Ig-like" evidence="5">
    <location>
        <begin position="347"/>
        <end position="432"/>
    </location>
</feature>
<evidence type="ECO:0000259" key="5">
    <source>
        <dbReference type="PROSITE" id="PS50835"/>
    </source>
</evidence>
<keyword evidence="4" id="KW-0175">Coiled coil</keyword>
<dbReference type="FunFam" id="2.60.40.10:FF:000032">
    <property type="entry name" value="palladin isoform X1"/>
    <property type="match status" value="1"/>
</dbReference>
<evidence type="ECO:0000256" key="2">
    <source>
        <dbReference type="ARBA" id="ARBA00023157"/>
    </source>
</evidence>
<evidence type="ECO:0000259" key="6">
    <source>
        <dbReference type="PROSITE" id="PS50853"/>
    </source>
</evidence>
<dbReference type="InterPro" id="IPR007110">
    <property type="entry name" value="Ig-like_dom"/>
</dbReference>
<organism evidence="7 8">
    <name type="scientific">Meganyctiphanes norvegica</name>
    <name type="common">Northern krill</name>
    <name type="synonym">Thysanopoda norvegica</name>
    <dbReference type="NCBI Taxonomy" id="48144"/>
    <lineage>
        <taxon>Eukaryota</taxon>
        <taxon>Metazoa</taxon>
        <taxon>Ecdysozoa</taxon>
        <taxon>Arthropoda</taxon>
        <taxon>Crustacea</taxon>
        <taxon>Multicrustacea</taxon>
        <taxon>Malacostraca</taxon>
        <taxon>Eumalacostraca</taxon>
        <taxon>Eucarida</taxon>
        <taxon>Euphausiacea</taxon>
        <taxon>Euphausiidae</taxon>
        <taxon>Meganyctiphanes</taxon>
    </lineage>
</organism>
<feature type="coiled-coil region" evidence="4">
    <location>
        <begin position="755"/>
        <end position="817"/>
    </location>
</feature>
<reference evidence="7 8" key="1">
    <citation type="submission" date="2024-05" db="EMBL/GenBank/DDBJ databases">
        <authorList>
            <person name="Wallberg A."/>
        </authorList>
    </citation>
    <scope>NUCLEOTIDE SEQUENCE [LARGE SCALE GENOMIC DNA]</scope>
</reference>
<keyword evidence="1" id="KW-0677">Repeat</keyword>
<keyword evidence="8" id="KW-1185">Reference proteome</keyword>
<evidence type="ECO:0000256" key="4">
    <source>
        <dbReference type="SAM" id="Coils"/>
    </source>
</evidence>
<dbReference type="InterPro" id="IPR003598">
    <property type="entry name" value="Ig_sub2"/>
</dbReference>
<dbReference type="SMART" id="SM00060">
    <property type="entry name" value="FN3"/>
    <property type="match status" value="2"/>
</dbReference>